<dbReference type="Proteomes" id="UP000548326">
    <property type="component" value="Unassembled WGS sequence"/>
</dbReference>
<name>A0A1N7DXG0_9SPHI</name>
<feature type="transmembrane region" description="Helical" evidence="1">
    <location>
        <begin position="12"/>
        <end position="29"/>
    </location>
</feature>
<dbReference type="RefSeq" id="WP_076375992.1">
    <property type="nucleotide sequence ID" value="NZ_FTMG01000012.1"/>
</dbReference>
<dbReference type="Proteomes" id="UP000541583">
    <property type="component" value="Unassembled WGS sequence"/>
</dbReference>
<keyword evidence="1" id="KW-0812">Transmembrane</keyword>
<protein>
    <submittedName>
        <fullName evidence="3">Uncharacterized protein</fullName>
    </submittedName>
</protein>
<evidence type="ECO:0000256" key="1">
    <source>
        <dbReference type="SAM" id="Phobius"/>
    </source>
</evidence>
<comment type="caution">
    <text evidence="3">The sequence shown here is derived from an EMBL/GenBank/DDBJ whole genome shotgun (WGS) entry which is preliminary data.</text>
</comment>
<reference evidence="4 5" key="1">
    <citation type="submission" date="2020-08" db="EMBL/GenBank/DDBJ databases">
        <title>Genomic Encyclopedia of Type Strains, Phase IV (KMG-V): Genome sequencing to study the core and pangenomes of soil and plant-associated prokaryotes.</title>
        <authorList>
            <person name="Whitman W."/>
        </authorList>
    </citation>
    <scope>NUCLEOTIDE SEQUENCE [LARGE SCALE GENOMIC DNA]</scope>
    <source>
        <strain evidence="2 4">ANJLi2</strain>
        <strain evidence="3 5">MP601</strain>
    </source>
</reference>
<proteinExistence type="predicted"/>
<dbReference type="EMBL" id="JACHCB010000012">
    <property type="protein sequence ID" value="MBB6111512.1"/>
    <property type="molecule type" value="Genomic_DNA"/>
</dbReference>
<feature type="transmembrane region" description="Helical" evidence="1">
    <location>
        <begin position="41"/>
        <end position="58"/>
    </location>
</feature>
<dbReference type="EMBL" id="JACHCA010000013">
    <property type="protein sequence ID" value="MBB6130124.1"/>
    <property type="molecule type" value="Genomic_DNA"/>
</dbReference>
<evidence type="ECO:0000313" key="4">
    <source>
        <dbReference type="Proteomes" id="UP000541583"/>
    </source>
</evidence>
<organism evidence="3 5">
    <name type="scientific">Mucilaginibacter lappiensis</name>
    <dbReference type="NCBI Taxonomy" id="354630"/>
    <lineage>
        <taxon>Bacteria</taxon>
        <taxon>Pseudomonadati</taxon>
        <taxon>Bacteroidota</taxon>
        <taxon>Sphingobacteriia</taxon>
        <taxon>Sphingobacteriales</taxon>
        <taxon>Sphingobacteriaceae</taxon>
        <taxon>Mucilaginibacter</taxon>
    </lineage>
</organism>
<keyword evidence="1" id="KW-0472">Membrane</keyword>
<dbReference type="AlphaFoldDB" id="A0A1N7DXG0"/>
<accession>A0A1N7DXG0</accession>
<feature type="transmembrane region" description="Helical" evidence="1">
    <location>
        <begin position="65"/>
        <end position="83"/>
    </location>
</feature>
<evidence type="ECO:0000313" key="2">
    <source>
        <dbReference type="EMBL" id="MBB6111512.1"/>
    </source>
</evidence>
<dbReference type="OrthoDB" id="797879at2"/>
<keyword evidence="1" id="KW-1133">Transmembrane helix</keyword>
<evidence type="ECO:0000313" key="3">
    <source>
        <dbReference type="EMBL" id="MBB6130124.1"/>
    </source>
</evidence>
<keyword evidence="4" id="KW-1185">Reference proteome</keyword>
<dbReference type="STRING" id="354630.SAMN05421821_112134"/>
<sequence>MFKHNTVTAGTIYGAILPAISLFIFLYLLKGNFLLFNKPGTPYLIAIGLNLLIIRWYGKKKMDKAVIGIAAVTFMFMIAIFVFKLQPIR</sequence>
<evidence type="ECO:0000313" key="5">
    <source>
        <dbReference type="Proteomes" id="UP000548326"/>
    </source>
</evidence>
<gene>
    <name evidence="3" type="ORF">HDF22_004263</name>
    <name evidence="2" type="ORF">HDF23_004282</name>
</gene>